<dbReference type="InterPro" id="IPR011527">
    <property type="entry name" value="ABC1_TM_dom"/>
</dbReference>
<feature type="domain" description="ABC transmembrane type-1" evidence="6">
    <location>
        <begin position="1"/>
        <end position="115"/>
    </location>
</feature>
<dbReference type="GO" id="GO:0005524">
    <property type="term" value="F:ATP binding"/>
    <property type="evidence" value="ECO:0007669"/>
    <property type="project" value="UniProtKB-KW"/>
</dbReference>
<evidence type="ECO:0000313" key="7">
    <source>
        <dbReference type="EMBL" id="NEE21457.1"/>
    </source>
</evidence>
<evidence type="ECO:0000256" key="3">
    <source>
        <dbReference type="ARBA" id="ARBA00022989"/>
    </source>
</evidence>
<feature type="transmembrane region" description="Helical" evidence="5">
    <location>
        <begin position="52"/>
        <end position="77"/>
    </location>
</feature>
<accession>A0A6G3XUW6</accession>
<comment type="subcellular location">
    <subcellularLocation>
        <location evidence="1">Cell membrane</location>
        <topology evidence="1">Multi-pass membrane protein</topology>
    </subcellularLocation>
</comment>
<name>A0A6G3XUW6_9ACTN</name>
<keyword evidence="7" id="KW-0547">Nucleotide-binding</keyword>
<feature type="transmembrane region" description="Helical" evidence="5">
    <location>
        <begin position="83"/>
        <end position="103"/>
    </location>
</feature>
<dbReference type="PROSITE" id="PS50929">
    <property type="entry name" value="ABC_TM1F"/>
    <property type="match status" value="1"/>
</dbReference>
<keyword evidence="2 5" id="KW-0812">Transmembrane</keyword>
<organism evidence="7">
    <name type="scientific">Streptomyces sp. SID7499</name>
    <dbReference type="NCBI Taxonomy" id="2706086"/>
    <lineage>
        <taxon>Bacteria</taxon>
        <taxon>Bacillati</taxon>
        <taxon>Actinomycetota</taxon>
        <taxon>Actinomycetes</taxon>
        <taxon>Kitasatosporales</taxon>
        <taxon>Streptomycetaceae</taxon>
        <taxon>Streptomyces</taxon>
    </lineage>
</organism>
<dbReference type="InterPro" id="IPR036640">
    <property type="entry name" value="ABC1_TM_sf"/>
</dbReference>
<proteinExistence type="predicted"/>
<feature type="non-terminal residue" evidence="7">
    <location>
        <position position="120"/>
    </location>
</feature>
<evidence type="ECO:0000259" key="6">
    <source>
        <dbReference type="PROSITE" id="PS50929"/>
    </source>
</evidence>
<evidence type="ECO:0000256" key="1">
    <source>
        <dbReference type="ARBA" id="ARBA00004651"/>
    </source>
</evidence>
<dbReference type="Pfam" id="PF00664">
    <property type="entry name" value="ABC_membrane"/>
    <property type="match status" value="1"/>
</dbReference>
<gene>
    <name evidence="7" type="ORF">G3M58_85225</name>
</gene>
<keyword evidence="7" id="KW-0067">ATP-binding</keyword>
<dbReference type="SUPFAM" id="SSF90123">
    <property type="entry name" value="ABC transporter transmembrane region"/>
    <property type="match status" value="1"/>
</dbReference>
<evidence type="ECO:0000256" key="2">
    <source>
        <dbReference type="ARBA" id="ARBA00022692"/>
    </source>
</evidence>
<comment type="caution">
    <text evidence="7">The sequence shown here is derived from an EMBL/GenBank/DDBJ whole genome shotgun (WGS) entry which is preliminary data.</text>
</comment>
<sequence length="120" mass="12593">AQDQVGDLTTVVEESVLGIRIVKGFGRHRSQARAFKALAHRLRDTELGKARLLAGIWALITAIPELAIGAALVLGTIQVADGTLSAGTLVAFLSTALALRWPVESIGFLLAMSQESATAT</sequence>
<dbReference type="EMBL" id="JAAGMN010009121">
    <property type="protein sequence ID" value="NEE21457.1"/>
    <property type="molecule type" value="Genomic_DNA"/>
</dbReference>
<keyword evidence="3 5" id="KW-1133">Transmembrane helix</keyword>
<evidence type="ECO:0000256" key="5">
    <source>
        <dbReference type="SAM" id="Phobius"/>
    </source>
</evidence>
<feature type="non-terminal residue" evidence="7">
    <location>
        <position position="1"/>
    </location>
</feature>
<keyword evidence="4 5" id="KW-0472">Membrane</keyword>
<evidence type="ECO:0000256" key="4">
    <source>
        <dbReference type="ARBA" id="ARBA00023136"/>
    </source>
</evidence>
<dbReference type="GO" id="GO:0140359">
    <property type="term" value="F:ABC-type transporter activity"/>
    <property type="evidence" value="ECO:0007669"/>
    <property type="project" value="InterPro"/>
</dbReference>
<dbReference type="Gene3D" id="1.20.1560.10">
    <property type="entry name" value="ABC transporter type 1, transmembrane domain"/>
    <property type="match status" value="1"/>
</dbReference>
<dbReference type="GO" id="GO:0005886">
    <property type="term" value="C:plasma membrane"/>
    <property type="evidence" value="ECO:0007669"/>
    <property type="project" value="UniProtKB-SubCell"/>
</dbReference>
<protein>
    <submittedName>
        <fullName evidence="7">ABC transporter ATP-binding protein</fullName>
    </submittedName>
</protein>
<dbReference type="AlphaFoldDB" id="A0A6G3XUW6"/>
<reference evidence="7" key="1">
    <citation type="submission" date="2020-01" db="EMBL/GenBank/DDBJ databases">
        <title>Insect and environment-associated Actinomycetes.</title>
        <authorList>
            <person name="Currrie C."/>
            <person name="Chevrette M."/>
            <person name="Carlson C."/>
            <person name="Stubbendieck R."/>
            <person name="Wendt-Pienkowski E."/>
        </authorList>
    </citation>
    <scope>NUCLEOTIDE SEQUENCE</scope>
    <source>
        <strain evidence="7">SID7499</strain>
    </source>
</reference>